<keyword evidence="11" id="KW-0007">Acetylation</keyword>
<evidence type="ECO:0000256" key="14">
    <source>
        <dbReference type="ARBA" id="ARBA00038540"/>
    </source>
</evidence>
<evidence type="ECO:0000256" key="4">
    <source>
        <dbReference type="ARBA" id="ARBA00010459"/>
    </source>
</evidence>
<proteinExistence type="inferred from homology"/>
<dbReference type="AlphaFoldDB" id="A0A0G4F490"/>
<keyword evidence="8" id="KW-1000">Mitochondrion outer membrane</keyword>
<dbReference type="PANTHER" id="PTHR10689:SF6">
    <property type="entry name" value="MICROSOMAL GLUTATHIONE S-TRANSFERASE 1"/>
    <property type="match status" value="1"/>
</dbReference>
<evidence type="ECO:0000256" key="6">
    <source>
        <dbReference type="ARBA" id="ARBA00022679"/>
    </source>
</evidence>
<comment type="subunit">
    <text evidence="14">Homotrimer; The trimer binds only one molecule of glutathione.</text>
</comment>
<evidence type="ECO:0000256" key="11">
    <source>
        <dbReference type="ARBA" id="ARBA00022990"/>
    </source>
</evidence>
<accession>A0A0G4F490</accession>
<evidence type="ECO:0000256" key="5">
    <source>
        <dbReference type="ARBA" id="ARBA00012452"/>
    </source>
</evidence>
<gene>
    <name evidence="18" type="ORF">Cvel_15125</name>
</gene>
<feature type="transmembrane region" description="Helical" evidence="17">
    <location>
        <begin position="6"/>
        <end position="29"/>
    </location>
</feature>
<feature type="transmembrane region" description="Helical" evidence="17">
    <location>
        <begin position="105"/>
        <end position="126"/>
    </location>
</feature>
<dbReference type="SUPFAM" id="SSF161084">
    <property type="entry name" value="MAPEG domain-like"/>
    <property type="match status" value="1"/>
</dbReference>
<comment type="catalytic activity">
    <reaction evidence="16">
        <text>RX + glutathione = an S-substituted glutathione + a halide anion + H(+)</text>
        <dbReference type="Rhea" id="RHEA:16437"/>
        <dbReference type="ChEBI" id="CHEBI:15378"/>
        <dbReference type="ChEBI" id="CHEBI:16042"/>
        <dbReference type="ChEBI" id="CHEBI:17792"/>
        <dbReference type="ChEBI" id="CHEBI:57925"/>
        <dbReference type="ChEBI" id="CHEBI:90779"/>
        <dbReference type="EC" id="2.5.1.18"/>
    </reaction>
    <physiologicalReaction direction="left-to-right" evidence="16">
        <dbReference type="Rhea" id="RHEA:16438"/>
    </physiologicalReaction>
</comment>
<sequence>MLTVQNALQTSVVCTFVLFLKLLFSNLYLGHTKNKAGTRVAEDTYQEQGGNLTADEHERRKEAQDRAQRVVSNDLENIPIGLLVAWGSFDAISYSVVAMGNELEAAIGAFIALLAVFTGCRVLHTAMYMSGIGLARSLVYLISILSLLGLVILSMYAAFK</sequence>
<dbReference type="GO" id="GO:0005789">
    <property type="term" value="C:endoplasmic reticulum membrane"/>
    <property type="evidence" value="ECO:0007669"/>
    <property type="project" value="UniProtKB-SubCell"/>
</dbReference>
<evidence type="ECO:0000256" key="17">
    <source>
        <dbReference type="SAM" id="Phobius"/>
    </source>
</evidence>
<comment type="subcellular location">
    <subcellularLocation>
        <location evidence="3">Endoplasmic reticulum membrane</location>
        <topology evidence="3">Multi-pass membrane protein</topology>
    </subcellularLocation>
    <subcellularLocation>
        <location evidence="2">Mitochondrion outer membrane</location>
    </subcellularLocation>
</comment>
<evidence type="ECO:0000256" key="1">
    <source>
        <dbReference type="ARBA" id="ARBA00003701"/>
    </source>
</evidence>
<dbReference type="Gene3D" id="1.20.120.550">
    <property type="entry name" value="Membrane associated eicosanoid/glutathione metabolism-like domain"/>
    <property type="match status" value="1"/>
</dbReference>
<evidence type="ECO:0000256" key="3">
    <source>
        <dbReference type="ARBA" id="ARBA00004477"/>
    </source>
</evidence>
<dbReference type="GO" id="GO:0004364">
    <property type="term" value="F:glutathione transferase activity"/>
    <property type="evidence" value="ECO:0007669"/>
    <property type="project" value="UniProtKB-EC"/>
</dbReference>
<evidence type="ECO:0000256" key="10">
    <source>
        <dbReference type="ARBA" id="ARBA00022989"/>
    </source>
</evidence>
<evidence type="ECO:0000313" key="18">
    <source>
        <dbReference type="EMBL" id="CEM07068.1"/>
    </source>
</evidence>
<dbReference type="Pfam" id="PF01124">
    <property type="entry name" value="MAPEG"/>
    <property type="match status" value="1"/>
</dbReference>
<dbReference type="GO" id="GO:0005741">
    <property type="term" value="C:mitochondrial outer membrane"/>
    <property type="evidence" value="ECO:0007669"/>
    <property type="project" value="UniProtKB-SubCell"/>
</dbReference>
<dbReference type="EMBL" id="CDMZ01000116">
    <property type="protein sequence ID" value="CEM07068.1"/>
    <property type="molecule type" value="Genomic_DNA"/>
</dbReference>
<dbReference type="EC" id="2.5.1.18" evidence="5"/>
<keyword evidence="12" id="KW-0496">Mitochondrion</keyword>
<feature type="transmembrane region" description="Helical" evidence="17">
    <location>
        <begin position="78"/>
        <end position="99"/>
    </location>
</feature>
<keyword evidence="7 17" id="KW-0812">Transmembrane</keyword>
<evidence type="ECO:0000256" key="13">
    <source>
        <dbReference type="ARBA" id="ARBA00023136"/>
    </source>
</evidence>
<evidence type="ECO:0000256" key="2">
    <source>
        <dbReference type="ARBA" id="ARBA00004294"/>
    </source>
</evidence>
<dbReference type="InterPro" id="IPR040162">
    <property type="entry name" value="MGST1-like"/>
</dbReference>
<evidence type="ECO:0000256" key="16">
    <source>
        <dbReference type="ARBA" id="ARBA00049385"/>
    </source>
</evidence>
<evidence type="ECO:0000256" key="7">
    <source>
        <dbReference type="ARBA" id="ARBA00022692"/>
    </source>
</evidence>
<dbReference type="VEuPathDB" id="CryptoDB:Cvel_15125"/>
<protein>
    <recommendedName>
        <fullName evidence="15">Microsomal glutathione S-transferase 1</fullName>
        <ecNumber evidence="5">2.5.1.18</ecNumber>
    </recommendedName>
</protein>
<evidence type="ECO:0000256" key="9">
    <source>
        <dbReference type="ARBA" id="ARBA00022824"/>
    </source>
</evidence>
<dbReference type="InterPro" id="IPR001129">
    <property type="entry name" value="Membr-assoc_MAPEG"/>
</dbReference>
<reference evidence="18" key="1">
    <citation type="submission" date="2014-11" db="EMBL/GenBank/DDBJ databases">
        <authorList>
            <person name="Otto D Thomas"/>
            <person name="Naeem Raeece"/>
        </authorList>
    </citation>
    <scope>NUCLEOTIDE SEQUENCE</scope>
</reference>
<feature type="transmembrane region" description="Helical" evidence="17">
    <location>
        <begin position="138"/>
        <end position="159"/>
    </location>
</feature>
<dbReference type="PANTHER" id="PTHR10689">
    <property type="entry name" value="MICROSOMAL GLUTATHIONE S-TRANSFERASE 1"/>
    <property type="match status" value="1"/>
</dbReference>
<evidence type="ECO:0000256" key="8">
    <source>
        <dbReference type="ARBA" id="ARBA00022787"/>
    </source>
</evidence>
<keyword evidence="6" id="KW-0808">Transferase</keyword>
<comment type="function">
    <text evidence="1">Conjugation of reduced glutathione to a wide number of exogenous and endogenous hydrophobic electrophiles.</text>
</comment>
<keyword evidence="9" id="KW-0256">Endoplasmic reticulum</keyword>
<keyword evidence="10 17" id="KW-1133">Transmembrane helix</keyword>
<name>A0A0G4F490_9ALVE</name>
<dbReference type="InterPro" id="IPR023352">
    <property type="entry name" value="MAPEG-like_dom_sf"/>
</dbReference>
<evidence type="ECO:0000256" key="15">
    <source>
        <dbReference type="ARBA" id="ARBA00039397"/>
    </source>
</evidence>
<comment type="similarity">
    <text evidence="4">Belongs to the MAPEG family.</text>
</comment>
<organism evidence="18">
    <name type="scientific">Chromera velia CCMP2878</name>
    <dbReference type="NCBI Taxonomy" id="1169474"/>
    <lineage>
        <taxon>Eukaryota</taxon>
        <taxon>Sar</taxon>
        <taxon>Alveolata</taxon>
        <taxon>Colpodellida</taxon>
        <taxon>Chromeraceae</taxon>
        <taxon>Chromera</taxon>
    </lineage>
</organism>
<keyword evidence="13 17" id="KW-0472">Membrane</keyword>
<evidence type="ECO:0000256" key="12">
    <source>
        <dbReference type="ARBA" id="ARBA00023128"/>
    </source>
</evidence>